<dbReference type="AlphaFoldDB" id="A0A133V0P6"/>
<name>A0A133V0P6_9EURY</name>
<comment type="caution">
    <text evidence="1">The sequence shown here is derived from an EMBL/GenBank/DDBJ whole genome shotgun (WGS) entry which is preliminary data.</text>
</comment>
<evidence type="ECO:0000313" key="2">
    <source>
        <dbReference type="Proteomes" id="UP000070520"/>
    </source>
</evidence>
<evidence type="ECO:0000313" key="1">
    <source>
        <dbReference type="EMBL" id="KXB00010.1"/>
    </source>
</evidence>
<dbReference type="EMBL" id="LHXW01000016">
    <property type="protein sequence ID" value="KXB00010.1"/>
    <property type="molecule type" value="Genomic_DNA"/>
</dbReference>
<reference evidence="1 2" key="1">
    <citation type="journal article" date="2016" name="Sci. Rep.">
        <title>Metabolic traits of an uncultured archaeal lineage -MSBL1- from brine pools of the Red Sea.</title>
        <authorList>
            <person name="Mwirichia R."/>
            <person name="Alam I."/>
            <person name="Rashid M."/>
            <person name="Vinu M."/>
            <person name="Ba-Alawi W."/>
            <person name="Anthony Kamau A."/>
            <person name="Kamanda Ngugi D."/>
            <person name="Goker M."/>
            <person name="Klenk H.P."/>
            <person name="Bajic V."/>
            <person name="Stingl U."/>
        </authorList>
    </citation>
    <scope>NUCLEOTIDE SEQUENCE [LARGE SCALE GENOMIC DNA]</scope>
    <source>
        <strain evidence="1">SCGC-AAA261C02</strain>
    </source>
</reference>
<proteinExistence type="predicted"/>
<gene>
    <name evidence="1" type="ORF">AKJ42_01885</name>
</gene>
<accession>A0A133V0P6</accession>
<sequence length="126" mass="15107">MTTINLFHTYDAYIFKHYFDDKNLFEELRPHYDSLEYRFEVGESEVESVIEKLRAYGYEVKIVEKEEIRDFTVVINKYVKHKDLLRNAVDVIELGDEKALVMKDMVAKEEALDRGREPGEVWRKRL</sequence>
<dbReference type="Proteomes" id="UP000070520">
    <property type="component" value="Unassembled WGS sequence"/>
</dbReference>
<organism evidence="1 2">
    <name type="scientific">candidate division MSBL1 archaeon SCGC-AAA261C02</name>
    <dbReference type="NCBI Taxonomy" id="1698272"/>
    <lineage>
        <taxon>Archaea</taxon>
        <taxon>Methanobacteriati</taxon>
        <taxon>Methanobacteriota</taxon>
        <taxon>candidate division MSBL1</taxon>
    </lineage>
</organism>
<keyword evidence="2" id="KW-1185">Reference proteome</keyword>
<protein>
    <submittedName>
        <fullName evidence="1">Uncharacterized protein</fullName>
    </submittedName>
</protein>